<evidence type="ECO:0000256" key="1">
    <source>
        <dbReference type="SAM" id="SignalP"/>
    </source>
</evidence>
<sequence length="78" mass="8493">MAVGLVFLGWCVPAYGELERCFICKDLGVEQVQLIAGVNIDLGPGGCIVKTTLEFLFLRLEISSCAKEGSGFLFNYKT</sequence>
<protein>
    <submittedName>
        <fullName evidence="2">Uncharacterized protein</fullName>
    </submittedName>
</protein>
<proteinExistence type="predicted"/>
<comment type="caution">
    <text evidence="2">The sequence shown here is derived from an EMBL/GenBank/DDBJ whole genome shotgun (WGS) entry which is preliminary data.</text>
</comment>
<reference evidence="2" key="1">
    <citation type="submission" date="2021-02" db="EMBL/GenBank/DDBJ databases">
        <title>Psilocybe cubensis genome.</title>
        <authorList>
            <person name="Mckernan K.J."/>
            <person name="Crawford S."/>
            <person name="Trippe A."/>
            <person name="Kane L.T."/>
            <person name="Mclaughlin S."/>
        </authorList>
    </citation>
    <scope>NUCLEOTIDE SEQUENCE [LARGE SCALE GENOMIC DNA]</scope>
    <source>
        <strain evidence="2">MGC-MH-2018</strain>
    </source>
</reference>
<accession>A0A8H8CIJ4</accession>
<name>A0A8H8CIJ4_PSICU</name>
<gene>
    <name evidence="2" type="ORF">JR316_008123</name>
</gene>
<dbReference type="AlphaFoldDB" id="A0A8H8CIJ4"/>
<evidence type="ECO:0000313" key="2">
    <source>
        <dbReference type="EMBL" id="KAG5166054.1"/>
    </source>
</evidence>
<feature type="chain" id="PRO_5034031946" evidence="1">
    <location>
        <begin position="17"/>
        <end position="78"/>
    </location>
</feature>
<organism evidence="2">
    <name type="scientific">Psilocybe cubensis</name>
    <name type="common">Psychedelic mushroom</name>
    <name type="synonym">Stropharia cubensis</name>
    <dbReference type="NCBI Taxonomy" id="181762"/>
    <lineage>
        <taxon>Eukaryota</taxon>
        <taxon>Fungi</taxon>
        <taxon>Dikarya</taxon>
        <taxon>Basidiomycota</taxon>
        <taxon>Agaricomycotina</taxon>
        <taxon>Agaricomycetes</taxon>
        <taxon>Agaricomycetidae</taxon>
        <taxon>Agaricales</taxon>
        <taxon>Agaricineae</taxon>
        <taxon>Strophariaceae</taxon>
        <taxon>Psilocybe</taxon>
    </lineage>
</organism>
<dbReference type="EMBL" id="JAFIQS010000008">
    <property type="protein sequence ID" value="KAG5166054.1"/>
    <property type="molecule type" value="Genomic_DNA"/>
</dbReference>
<feature type="signal peptide" evidence="1">
    <location>
        <begin position="1"/>
        <end position="16"/>
    </location>
</feature>
<keyword evidence="1" id="KW-0732">Signal</keyword>